<evidence type="ECO:0000259" key="2">
    <source>
        <dbReference type="PROSITE" id="PS50234"/>
    </source>
</evidence>
<accession>A0A9J7ATJ8</accession>
<evidence type="ECO:0000256" key="1">
    <source>
        <dbReference type="SAM" id="SignalP"/>
    </source>
</evidence>
<dbReference type="InterPro" id="IPR002035">
    <property type="entry name" value="VWF_A"/>
</dbReference>
<dbReference type="AlphaFoldDB" id="A0A9J7ATJ8"/>
<evidence type="ECO:0000313" key="3">
    <source>
        <dbReference type="EMBL" id="UUX48693.1"/>
    </source>
</evidence>
<gene>
    <name evidence="3" type="ORF">NUH88_14910</name>
</gene>
<dbReference type="RefSeq" id="WP_257767195.1">
    <property type="nucleotide sequence ID" value="NZ_CP102480.1"/>
</dbReference>
<organism evidence="3 4">
    <name type="scientific">Nisaea acidiphila</name>
    <dbReference type="NCBI Taxonomy" id="1862145"/>
    <lineage>
        <taxon>Bacteria</taxon>
        <taxon>Pseudomonadati</taxon>
        <taxon>Pseudomonadota</taxon>
        <taxon>Alphaproteobacteria</taxon>
        <taxon>Rhodospirillales</taxon>
        <taxon>Thalassobaculaceae</taxon>
        <taxon>Nisaea</taxon>
    </lineage>
</organism>
<sequence length="229" mass="24572">MRILKTVLGLACLFLAPSSVAQTELPVDVELVLAIDSSASVDRFEFELQLRGLALAFTDPEVQAAIKGGAFQSIAVTLVEWSSVDRQAVSIPWRLIDSAESANALAAEIASSPRIVETGATSISAAIAYTVPYFSANSFAGQRQVIDISGDGFNNSGRTMREGREIARQAGVIVNGLAIQNQVLDLGGYFEEYVITGPGAFVITADDYEDYIKAIRRKLLREIRAGPIS</sequence>
<dbReference type="Gene3D" id="3.40.50.410">
    <property type="entry name" value="von Willebrand factor, type A domain"/>
    <property type="match status" value="1"/>
</dbReference>
<feature type="chain" id="PRO_5039950773" evidence="1">
    <location>
        <begin position="22"/>
        <end position="229"/>
    </location>
</feature>
<evidence type="ECO:0000313" key="4">
    <source>
        <dbReference type="Proteomes" id="UP001060336"/>
    </source>
</evidence>
<dbReference type="KEGG" id="naci:NUH88_14910"/>
<proteinExistence type="predicted"/>
<dbReference type="EMBL" id="CP102480">
    <property type="protein sequence ID" value="UUX48693.1"/>
    <property type="molecule type" value="Genomic_DNA"/>
</dbReference>
<dbReference type="InterPro" id="IPR036465">
    <property type="entry name" value="vWFA_dom_sf"/>
</dbReference>
<reference evidence="3" key="1">
    <citation type="submission" date="2022-08" db="EMBL/GenBank/DDBJ databases">
        <title>Nisaea acidiphila sp. nov., isolated from a marine algal debris and emended description of the genus Nisaea Urios et al. 2008.</title>
        <authorList>
            <person name="Kwon K."/>
        </authorList>
    </citation>
    <scope>NUCLEOTIDE SEQUENCE</scope>
    <source>
        <strain evidence="3">MEBiC11861</strain>
    </source>
</reference>
<keyword evidence="1" id="KW-0732">Signal</keyword>
<dbReference type="SUPFAM" id="SSF53300">
    <property type="entry name" value="vWA-like"/>
    <property type="match status" value="1"/>
</dbReference>
<dbReference type="InterPro" id="IPR010607">
    <property type="entry name" value="DUF1194"/>
</dbReference>
<name>A0A9J7ATJ8_9PROT</name>
<feature type="domain" description="VWFA" evidence="2">
    <location>
        <begin position="30"/>
        <end position="223"/>
    </location>
</feature>
<protein>
    <submittedName>
        <fullName evidence="3">DUF1194 domain-containing protein</fullName>
    </submittedName>
</protein>
<dbReference type="PROSITE" id="PS50234">
    <property type="entry name" value="VWFA"/>
    <property type="match status" value="1"/>
</dbReference>
<feature type="signal peptide" evidence="1">
    <location>
        <begin position="1"/>
        <end position="21"/>
    </location>
</feature>
<dbReference type="Pfam" id="PF06707">
    <property type="entry name" value="DUF1194"/>
    <property type="match status" value="1"/>
</dbReference>
<dbReference type="Proteomes" id="UP001060336">
    <property type="component" value="Chromosome"/>
</dbReference>
<keyword evidence="4" id="KW-1185">Reference proteome</keyword>